<evidence type="ECO:0000313" key="4">
    <source>
        <dbReference type="Proteomes" id="UP001530400"/>
    </source>
</evidence>
<dbReference type="PROSITE" id="PS51257">
    <property type="entry name" value="PROKAR_LIPOPROTEIN"/>
    <property type="match status" value="1"/>
</dbReference>
<keyword evidence="2" id="KW-0732">Signal</keyword>
<reference evidence="3 4" key="1">
    <citation type="submission" date="2024-10" db="EMBL/GenBank/DDBJ databases">
        <title>Updated reference genomes for cyclostephanoid diatoms.</title>
        <authorList>
            <person name="Roberts W.R."/>
            <person name="Alverson A.J."/>
        </authorList>
    </citation>
    <scope>NUCLEOTIDE SEQUENCE [LARGE SCALE GENOMIC DNA]</scope>
    <source>
        <strain evidence="3 4">AJA010-31</strain>
    </source>
</reference>
<dbReference type="AlphaFoldDB" id="A0ABD3MZ00"/>
<keyword evidence="4" id="KW-1185">Reference proteome</keyword>
<sequence length="260" mass="28868">MFCKNTAFIFLGLGCLSFIHGHSSPHRHRLSPETNIINARNEQIAEGIYHPHFTLTAKYEIRGGGLFASAEPFEIDVALTNPLVAETTSFSVDGGPPTSVQTASKFFIADDISDQDLAKQFAILSVDEEQGLVSARAFDPLEDWTCTVAHDAPTRVAKDGDGHRVQQSHEHHKHHTHHSNEKDGHSHHVHTFNLGSSSGSIFAQVANIDPNMLHNRRHLHQTDDFPLKCSYQVDLYIEIDGALVKKHNTDKVNMPNTITT</sequence>
<feature type="signal peptide" evidence="2">
    <location>
        <begin position="1"/>
        <end position="21"/>
    </location>
</feature>
<comment type="caution">
    <text evidence="3">The sequence shown here is derived from an EMBL/GenBank/DDBJ whole genome shotgun (WGS) entry which is preliminary data.</text>
</comment>
<protein>
    <submittedName>
        <fullName evidence="3">Uncharacterized protein</fullName>
    </submittedName>
</protein>
<feature type="region of interest" description="Disordered" evidence="1">
    <location>
        <begin position="158"/>
        <end position="190"/>
    </location>
</feature>
<feature type="chain" id="PRO_5044807453" evidence="2">
    <location>
        <begin position="22"/>
        <end position="260"/>
    </location>
</feature>
<dbReference type="Proteomes" id="UP001530400">
    <property type="component" value="Unassembled WGS sequence"/>
</dbReference>
<evidence type="ECO:0000313" key="3">
    <source>
        <dbReference type="EMBL" id="KAL3765690.1"/>
    </source>
</evidence>
<gene>
    <name evidence="3" type="ORF">ACHAWO_007068</name>
</gene>
<dbReference type="EMBL" id="JALLPJ020001397">
    <property type="protein sequence ID" value="KAL3765690.1"/>
    <property type="molecule type" value="Genomic_DNA"/>
</dbReference>
<accession>A0ABD3MZ00</accession>
<proteinExistence type="predicted"/>
<evidence type="ECO:0000256" key="2">
    <source>
        <dbReference type="SAM" id="SignalP"/>
    </source>
</evidence>
<name>A0ABD3MZ00_9STRA</name>
<evidence type="ECO:0000256" key="1">
    <source>
        <dbReference type="SAM" id="MobiDB-lite"/>
    </source>
</evidence>
<organism evidence="3 4">
    <name type="scientific">Cyclotella atomus</name>
    <dbReference type="NCBI Taxonomy" id="382360"/>
    <lineage>
        <taxon>Eukaryota</taxon>
        <taxon>Sar</taxon>
        <taxon>Stramenopiles</taxon>
        <taxon>Ochrophyta</taxon>
        <taxon>Bacillariophyta</taxon>
        <taxon>Coscinodiscophyceae</taxon>
        <taxon>Thalassiosirophycidae</taxon>
        <taxon>Stephanodiscales</taxon>
        <taxon>Stephanodiscaceae</taxon>
        <taxon>Cyclotella</taxon>
    </lineage>
</organism>
<feature type="compositionally biased region" description="Basic and acidic residues" evidence="1">
    <location>
        <begin position="158"/>
        <end position="169"/>
    </location>
</feature>